<dbReference type="Proteomes" id="UP001211065">
    <property type="component" value="Unassembled WGS sequence"/>
</dbReference>
<evidence type="ECO:0000256" key="1">
    <source>
        <dbReference type="SAM" id="MobiDB-lite"/>
    </source>
</evidence>
<evidence type="ECO:0000313" key="3">
    <source>
        <dbReference type="EMBL" id="KAJ3202866.1"/>
    </source>
</evidence>
<accession>A0AAD5XUX1</accession>
<keyword evidence="4" id="KW-1185">Reference proteome</keyword>
<evidence type="ECO:0000256" key="2">
    <source>
        <dbReference type="SAM" id="Phobius"/>
    </source>
</evidence>
<feature type="compositionally biased region" description="Basic and acidic residues" evidence="1">
    <location>
        <begin position="32"/>
        <end position="49"/>
    </location>
</feature>
<dbReference type="AlphaFoldDB" id="A0AAD5XUX1"/>
<evidence type="ECO:0008006" key="5">
    <source>
        <dbReference type="Google" id="ProtNLM"/>
    </source>
</evidence>
<comment type="caution">
    <text evidence="3">The sequence shown here is derived from an EMBL/GenBank/DDBJ whole genome shotgun (WGS) entry which is preliminary data.</text>
</comment>
<keyword evidence="2" id="KW-0812">Transmembrane</keyword>
<protein>
    <recommendedName>
        <fullName evidence="5">G-protein coupled receptors family 1 profile domain-containing protein</fullName>
    </recommendedName>
</protein>
<reference evidence="3" key="1">
    <citation type="submission" date="2020-05" db="EMBL/GenBank/DDBJ databases">
        <title>Phylogenomic resolution of chytrid fungi.</title>
        <authorList>
            <person name="Stajich J.E."/>
            <person name="Amses K."/>
            <person name="Simmons R."/>
            <person name="Seto K."/>
            <person name="Myers J."/>
            <person name="Bonds A."/>
            <person name="Quandt C.A."/>
            <person name="Barry K."/>
            <person name="Liu P."/>
            <person name="Grigoriev I."/>
            <person name="Longcore J.E."/>
            <person name="James T.Y."/>
        </authorList>
    </citation>
    <scope>NUCLEOTIDE SEQUENCE</scope>
    <source>
        <strain evidence="3">JEL0476</strain>
    </source>
</reference>
<feature type="transmembrane region" description="Helical" evidence="2">
    <location>
        <begin position="93"/>
        <end position="115"/>
    </location>
</feature>
<evidence type="ECO:0000313" key="4">
    <source>
        <dbReference type="Proteomes" id="UP001211065"/>
    </source>
</evidence>
<gene>
    <name evidence="3" type="ORF">HK099_001719</name>
</gene>
<organism evidence="3 4">
    <name type="scientific">Clydaea vesicula</name>
    <dbReference type="NCBI Taxonomy" id="447962"/>
    <lineage>
        <taxon>Eukaryota</taxon>
        <taxon>Fungi</taxon>
        <taxon>Fungi incertae sedis</taxon>
        <taxon>Chytridiomycota</taxon>
        <taxon>Chytridiomycota incertae sedis</taxon>
        <taxon>Chytridiomycetes</taxon>
        <taxon>Lobulomycetales</taxon>
        <taxon>Lobulomycetaceae</taxon>
        <taxon>Clydaea</taxon>
    </lineage>
</organism>
<keyword evidence="2" id="KW-0472">Membrane</keyword>
<feature type="region of interest" description="Disordered" evidence="1">
    <location>
        <begin position="1"/>
        <end position="49"/>
    </location>
</feature>
<proteinExistence type="predicted"/>
<dbReference type="EMBL" id="JADGJW010001511">
    <property type="protein sequence ID" value="KAJ3202866.1"/>
    <property type="molecule type" value="Genomic_DNA"/>
</dbReference>
<dbReference type="SUPFAM" id="SSF81321">
    <property type="entry name" value="Family A G protein-coupled receptor-like"/>
    <property type="match status" value="1"/>
</dbReference>
<name>A0AAD5XUX1_9FUNG</name>
<feature type="transmembrane region" description="Helical" evidence="2">
    <location>
        <begin position="57"/>
        <end position="81"/>
    </location>
</feature>
<dbReference type="Gene3D" id="1.20.1070.10">
    <property type="entry name" value="Rhodopsin 7-helix transmembrane proteins"/>
    <property type="match status" value="1"/>
</dbReference>
<sequence>MVVRRAGKGLRIGSGGGSSTQNDSSSRSLSKSKTELGVKNQKPDVKKPSRADLETRVLHQGIIIVLSFLTGWTPYLLFMFYEVISKTPTSVGYETFAIAFVGFAVSADCFIVIYFDNRVRNFIFRKNDD</sequence>
<keyword evidence="2" id="KW-1133">Transmembrane helix</keyword>